<sequence length="292" mass="32255">MSIISTKYLLQDAQARRYAVPAFNIHNAETIQAILEVCKEMQSPVILAGTPGTFKHIAFEEIYALCEAYSASYGMPLALHLDHHESLEDISRKVHAGVRSAMIDGSHFPFAENARLVRNVVDFCHRNDCSVEAELGRLGGVEDDMNVDEESAFLTDPQEARRFVELTGIDSLAVAIGTAHGLYTKRPKIDFQRLGEIRETVDIPLVLHGASDVPDDYVRRAIELGVCKVNVATELKIAFAAAVKKWFGDNPEGNDPRYYMRVGMDAMKDVVRSKVTVCGSANKLIPEPVAAH</sequence>
<keyword evidence="4 10" id="KW-0862">Zinc</keyword>
<keyword evidence="3 10" id="KW-0479">Metal-binding</keyword>
<dbReference type="NCBIfam" id="TIGR01858">
    <property type="entry name" value="tag_bisphos_ald"/>
    <property type="match status" value="1"/>
</dbReference>
<gene>
    <name evidence="11" type="ORF">GEAM_1866</name>
</gene>
<dbReference type="NCBIfam" id="NF009374">
    <property type="entry name" value="PRK12737.1"/>
    <property type="match status" value="1"/>
</dbReference>
<feature type="binding site" evidence="10">
    <location>
        <position position="83"/>
    </location>
    <ligand>
        <name>Zn(2+)</name>
        <dbReference type="ChEBI" id="CHEBI:29105"/>
        <label>1</label>
        <note>catalytic</note>
    </ligand>
</feature>
<dbReference type="InterPro" id="IPR000771">
    <property type="entry name" value="FBA_II"/>
</dbReference>
<keyword evidence="12" id="KW-1185">Reference proteome</keyword>
<dbReference type="GO" id="GO:0009025">
    <property type="term" value="F:tagatose-bisphosphate aldolase activity"/>
    <property type="evidence" value="ECO:0007669"/>
    <property type="project" value="UniProtKB-EC"/>
</dbReference>
<dbReference type="Proteomes" id="UP000028640">
    <property type="component" value="Unassembled WGS sequence"/>
</dbReference>
<dbReference type="GO" id="GO:0005829">
    <property type="term" value="C:cytosol"/>
    <property type="evidence" value="ECO:0007669"/>
    <property type="project" value="TreeGrafter"/>
</dbReference>
<feature type="binding site" evidence="10">
    <location>
        <position position="134"/>
    </location>
    <ligand>
        <name>Zn(2+)</name>
        <dbReference type="ChEBI" id="CHEBI:29105"/>
        <label>2</label>
    </ligand>
</feature>
<keyword evidence="5 11" id="KW-0456">Lyase</keyword>
<dbReference type="GO" id="GO:0008270">
    <property type="term" value="F:zinc ion binding"/>
    <property type="evidence" value="ECO:0007669"/>
    <property type="project" value="InterPro"/>
</dbReference>
<evidence type="ECO:0000256" key="5">
    <source>
        <dbReference type="ARBA" id="ARBA00023239"/>
    </source>
</evidence>
<feature type="binding site" evidence="9">
    <location>
        <position position="181"/>
    </location>
    <ligand>
        <name>dihydroxyacetone phosphate</name>
        <dbReference type="ChEBI" id="CHEBI:57642"/>
    </ligand>
</feature>
<feature type="binding site" evidence="10">
    <location>
        <position position="208"/>
    </location>
    <ligand>
        <name>Zn(2+)</name>
        <dbReference type="ChEBI" id="CHEBI:29105"/>
        <label>1</label>
        <note>catalytic</note>
    </ligand>
</feature>
<feature type="binding site" evidence="9">
    <location>
        <begin position="209"/>
        <end position="211"/>
    </location>
    <ligand>
        <name>dihydroxyacetone phosphate</name>
        <dbReference type="ChEBI" id="CHEBI:57642"/>
    </ligand>
</feature>
<dbReference type="PIRSF" id="PIRSF001359">
    <property type="entry name" value="F_bP_aldolase_II"/>
    <property type="match status" value="1"/>
</dbReference>
<dbReference type="EMBL" id="JMPJ01000052">
    <property type="protein sequence ID" value="KFC80997.1"/>
    <property type="molecule type" value="Genomic_DNA"/>
</dbReference>
<dbReference type="AlphaFoldDB" id="A0A085GBA2"/>
<dbReference type="InterPro" id="IPR011288">
    <property type="entry name" value="TagBP_ald_KbaY/GatY"/>
</dbReference>
<comment type="cofactor">
    <cofactor evidence="10">
        <name>Zn(2+)</name>
        <dbReference type="ChEBI" id="CHEBI:29105"/>
    </cofactor>
    <text evidence="10">Binds 2 Zn(2+) ions per subunit. One is catalytic and the other provides a structural contribution.</text>
</comment>
<evidence type="ECO:0000256" key="7">
    <source>
        <dbReference type="ARBA" id="ARBA00032933"/>
    </source>
</evidence>
<comment type="caution">
    <text evidence="11">The sequence shown here is derived from an EMBL/GenBank/DDBJ whole genome shotgun (WGS) entry which is preliminary data.</text>
</comment>
<dbReference type="Pfam" id="PF01116">
    <property type="entry name" value="F_bP_aldolase"/>
    <property type="match status" value="1"/>
</dbReference>
<dbReference type="PROSITE" id="PS00806">
    <property type="entry name" value="ALDOLASE_CLASS_II_2"/>
    <property type="match status" value="1"/>
</dbReference>
<name>A0A085GBA2_EWIA3</name>
<dbReference type="PROSITE" id="PS00602">
    <property type="entry name" value="ALDOLASE_CLASS_II_1"/>
    <property type="match status" value="1"/>
</dbReference>
<evidence type="ECO:0000256" key="6">
    <source>
        <dbReference type="ARBA" id="ARBA00031246"/>
    </source>
</evidence>
<proteinExistence type="predicted"/>
<evidence type="ECO:0000256" key="1">
    <source>
        <dbReference type="ARBA" id="ARBA00005191"/>
    </source>
</evidence>
<evidence type="ECO:0000313" key="12">
    <source>
        <dbReference type="Proteomes" id="UP000028640"/>
    </source>
</evidence>
<organism evidence="11 12">
    <name type="scientific">Ewingella americana (strain ATCC 33852 / DSM 4580 / CCUG 14506 / JCM 5911 / LMG 7869 / NCTC 12157 / CDC 1468-78)</name>
    <dbReference type="NCBI Taxonomy" id="910964"/>
    <lineage>
        <taxon>Bacteria</taxon>
        <taxon>Pseudomonadati</taxon>
        <taxon>Pseudomonadota</taxon>
        <taxon>Gammaproteobacteria</taxon>
        <taxon>Enterobacterales</taxon>
        <taxon>Yersiniaceae</taxon>
        <taxon>Ewingella</taxon>
    </lineage>
</organism>
<dbReference type="GO" id="GO:2001059">
    <property type="term" value="P:D-tagatose 6-phosphate catabolic process"/>
    <property type="evidence" value="ECO:0007669"/>
    <property type="project" value="UniProtKB-UniPathway"/>
</dbReference>
<evidence type="ECO:0000313" key="11">
    <source>
        <dbReference type="EMBL" id="KFC80997.1"/>
    </source>
</evidence>
<evidence type="ECO:0000256" key="10">
    <source>
        <dbReference type="PIRSR" id="PIRSR001359-3"/>
    </source>
</evidence>
<evidence type="ECO:0000256" key="9">
    <source>
        <dbReference type="PIRSR" id="PIRSR001359-2"/>
    </source>
</evidence>
<comment type="pathway">
    <text evidence="1">Carbohydrate metabolism; D-tagatose 6-phosphate degradation; D-glyceraldehyde 3-phosphate and glycerone phosphate from D-tagatose 6-phosphate: step 2/2.</text>
</comment>
<dbReference type="RefSeq" id="WP_034790848.1">
    <property type="nucleotide sequence ID" value="NZ_JMPJ01000052.1"/>
</dbReference>
<feature type="binding site" evidence="9">
    <location>
        <begin position="230"/>
        <end position="233"/>
    </location>
    <ligand>
        <name>dihydroxyacetone phosphate</name>
        <dbReference type="ChEBI" id="CHEBI:57642"/>
    </ligand>
</feature>
<dbReference type="UniPathway" id="UPA00704">
    <property type="reaction ID" value="UER00716"/>
</dbReference>
<dbReference type="PANTHER" id="PTHR30304">
    <property type="entry name" value="D-TAGATOSE-1,6-BISPHOSPHATE ALDOLASE"/>
    <property type="match status" value="1"/>
</dbReference>
<dbReference type="InterPro" id="IPR050246">
    <property type="entry name" value="Class_II_FBP_aldolase"/>
</dbReference>
<evidence type="ECO:0000256" key="8">
    <source>
        <dbReference type="PIRSR" id="PIRSR001359-1"/>
    </source>
</evidence>
<dbReference type="NCBIfam" id="NF006626">
    <property type="entry name" value="PRK09195.1"/>
    <property type="match status" value="1"/>
</dbReference>
<reference evidence="11 12" key="1">
    <citation type="submission" date="2014-05" db="EMBL/GenBank/DDBJ databases">
        <title>ATOL: Assembling a taxonomically balanced genome-scale reconstruction of the evolutionary history of the Enterobacteriaceae.</title>
        <authorList>
            <person name="Plunkett G.III."/>
            <person name="Neeno-Eckwall E.C."/>
            <person name="Glasner J.D."/>
            <person name="Perna N.T."/>
        </authorList>
    </citation>
    <scope>NUCLEOTIDE SEQUENCE [LARGE SCALE GENOMIC DNA]</scope>
    <source>
        <strain evidence="11 12">ATCC 33852</strain>
    </source>
</reference>
<dbReference type="FunFam" id="3.20.20.70:FF:000043">
    <property type="entry name" value="D-tagatose-1,6-bisphosphate aldolase subunit GatY"/>
    <property type="match status" value="1"/>
</dbReference>
<dbReference type="CDD" id="cd00947">
    <property type="entry name" value="TBP_aldolase_IIB"/>
    <property type="match status" value="1"/>
</dbReference>
<evidence type="ECO:0000256" key="2">
    <source>
        <dbReference type="ARBA" id="ARBA00012905"/>
    </source>
</evidence>
<feature type="binding site" evidence="10">
    <location>
        <position position="180"/>
    </location>
    <ligand>
        <name>Zn(2+)</name>
        <dbReference type="ChEBI" id="CHEBI:29105"/>
        <label>1</label>
        <note>catalytic</note>
    </ligand>
</feature>
<feature type="active site" description="Proton donor" evidence="8">
    <location>
        <position position="82"/>
    </location>
</feature>
<dbReference type="NCBIfam" id="TIGR00167">
    <property type="entry name" value="cbbA"/>
    <property type="match status" value="1"/>
</dbReference>
<dbReference type="OrthoDB" id="9803995at2"/>
<dbReference type="GeneID" id="78380213"/>
<dbReference type="eggNOG" id="COG0191">
    <property type="taxonomic scope" value="Bacteria"/>
</dbReference>
<dbReference type="EC" id="4.1.2.40" evidence="2"/>
<feature type="binding site" evidence="10">
    <location>
        <position position="104"/>
    </location>
    <ligand>
        <name>Zn(2+)</name>
        <dbReference type="ChEBI" id="CHEBI:29105"/>
        <label>2</label>
    </ligand>
</feature>
<dbReference type="Gene3D" id="3.20.20.70">
    <property type="entry name" value="Aldolase class I"/>
    <property type="match status" value="1"/>
</dbReference>
<dbReference type="SUPFAM" id="SSF51569">
    <property type="entry name" value="Aldolase"/>
    <property type="match status" value="1"/>
</dbReference>
<dbReference type="NCBIfam" id="NF009375">
    <property type="entry name" value="PRK12738.1"/>
    <property type="match status" value="1"/>
</dbReference>
<dbReference type="GO" id="GO:0005975">
    <property type="term" value="P:carbohydrate metabolic process"/>
    <property type="evidence" value="ECO:0007669"/>
    <property type="project" value="InterPro"/>
</dbReference>
<accession>A0A085GBA2</accession>
<evidence type="ECO:0000256" key="4">
    <source>
        <dbReference type="ARBA" id="ARBA00022833"/>
    </source>
</evidence>
<dbReference type="STRING" id="910964.GEAM_1866"/>
<evidence type="ECO:0000256" key="3">
    <source>
        <dbReference type="ARBA" id="ARBA00022723"/>
    </source>
</evidence>
<dbReference type="PANTHER" id="PTHR30304:SF0">
    <property type="entry name" value="D-TAGATOSE-1,6-BISPHOSPHATE ALDOLASE SUBUNIT GATY-RELATED"/>
    <property type="match status" value="1"/>
</dbReference>
<protein>
    <recommendedName>
        <fullName evidence="2">tagatose-bisphosphate aldolase</fullName>
        <ecNumber evidence="2">4.1.2.40</ecNumber>
    </recommendedName>
    <alternativeName>
        <fullName evidence="7">D-tagatose-bisphosphate aldolase class II</fullName>
    </alternativeName>
    <alternativeName>
        <fullName evidence="6">Tagatose-bisphosphate aldolase</fullName>
    </alternativeName>
</protein>
<dbReference type="InterPro" id="IPR013785">
    <property type="entry name" value="Aldolase_TIM"/>
</dbReference>